<keyword evidence="7" id="KW-1185">Reference proteome</keyword>
<feature type="domain" description="HTH tetR-type" evidence="5">
    <location>
        <begin position="3"/>
        <end position="63"/>
    </location>
</feature>
<dbReference type="InterPro" id="IPR050109">
    <property type="entry name" value="HTH-type_TetR-like_transc_reg"/>
</dbReference>
<keyword evidence="2 4" id="KW-0238">DNA-binding</keyword>
<evidence type="ECO:0000256" key="4">
    <source>
        <dbReference type="PROSITE-ProRule" id="PRU00335"/>
    </source>
</evidence>
<dbReference type="PANTHER" id="PTHR30055:SF234">
    <property type="entry name" value="HTH-TYPE TRANSCRIPTIONAL REGULATOR BETI"/>
    <property type="match status" value="1"/>
</dbReference>
<dbReference type="RefSeq" id="WP_123043063.1">
    <property type="nucleotide sequence ID" value="NZ_CP033433.1"/>
</dbReference>
<sequence length="149" mass="16551">MNPALKRKIVEAAVPLFASQGYYKTTTAQIAESAGVTQPYLYLFFDTKERLYLAALDAAERRITDAVSASAAFPDDLLQGIEAEYRNDLRLILQSFAIAEPEIRTRTSSAFNAVYAAVTERFERQGSAVPDRAAQRLIGQAYIRLIARV</sequence>
<dbReference type="Proteomes" id="UP000269097">
    <property type="component" value="Chromosome"/>
</dbReference>
<name>A0A3G3K3C6_9BACL</name>
<protein>
    <submittedName>
        <fullName evidence="6">TetR/AcrR family transcriptional regulator</fullName>
    </submittedName>
</protein>
<dbReference type="SUPFAM" id="SSF46689">
    <property type="entry name" value="Homeodomain-like"/>
    <property type="match status" value="1"/>
</dbReference>
<dbReference type="PRINTS" id="PR00455">
    <property type="entry name" value="HTHTETR"/>
</dbReference>
<reference evidence="6 7" key="1">
    <citation type="submission" date="2018-10" db="EMBL/GenBank/DDBJ databases">
        <title>Genome Sequence of Cohnella sp.</title>
        <authorList>
            <person name="Srinivasan S."/>
            <person name="Kim M.K."/>
        </authorList>
    </citation>
    <scope>NUCLEOTIDE SEQUENCE [LARGE SCALE GENOMIC DNA]</scope>
    <source>
        <strain evidence="6 7">18JY8-7</strain>
    </source>
</reference>
<evidence type="ECO:0000259" key="5">
    <source>
        <dbReference type="PROSITE" id="PS50977"/>
    </source>
</evidence>
<keyword evidence="1" id="KW-0805">Transcription regulation</keyword>
<dbReference type="GO" id="GO:0000976">
    <property type="term" value="F:transcription cis-regulatory region binding"/>
    <property type="evidence" value="ECO:0007669"/>
    <property type="project" value="TreeGrafter"/>
</dbReference>
<evidence type="ECO:0000313" key="6">
    <source>
        <dbReference type="EMBL" id="AYQ74983.1"/>
    </source>
</evidence>
<gene>
    <name evidence="6" type="ORF">EAV92_21945</name>
</gene>
<accession>A0A3G3K3C6</accession>
<dbReference type="AlphaFoldDB" id="A0A3G3K3C6"/>
<dbReference type="InterPro" id="IPR009057">
    <property type="entry name" value="Homeodomain-like_sf"/>
</dbReference>
<dbReference type="KEGG" id="coh:EAV92_21945"/>
<dbReference type="EMBL" id="CP033433">
    <property type="protein sequence ID" value="AYQ74983.1"/>
    <property type="molecule type" value="Genomic_DNA"/>
</dbReference>
<evidence type="ECO:0000313" key="7">
    <source>
        <dbReference type="Proteomes" id="UP000269097"/>
    </source>
</evidence>
<dbReference type="Gene3D" id="1.10.357.10">
    <property type="entry name" value="Tetracycline Repressor, domain 2"/>
    <property type="match status" value="1"/>
</dbReference>
<organism evidence="6 7">
    <name type="scientific">Cohnella candidum</name>
    <dbReference type="NCBI Taxonomy" id="2674991"/>
    <lineage>
        <taxon>Bacteria</taxon>
        <taxon>Bacillati</taxon>
        <taxon>Bacillota</taxon>
        <taxon>Bacilli</taxon>
        <taxon>Bacillales</taxon>
        <taxon>Paenibacillaceae</taxon>
        <taxon>Cohnella</taxon>
    </lineage>
</organism>
<dbReference type="PANTHER" id="PTHR30055">
    <property type="entry name" value="HTH-TYPE TRANSCRIPTIONAL REGULATOR RUTR"/>
    <property type="match status" value="1"/>
</dbReference>
<proteinExistence type="predicted"/>
<dbReference type="InterPro" id="IPR001647">
    <property type="entry name" value="HTH_TetR"/>
</dbReference>
<dbReference type="InterPro" id="IPR023772">
    <property type="entry name" value="DNA-bd_HTH_TetR-type_CS"/>
</dbReference>
<feature type="DNA-binding region" description="H-T-H motif" evidence="4">
    <location>
        <begin position="26"/>
        <end position="45"/>
    </location>
</feature>
<dbReference type="Pfam" id="PF00440">
    <property type="entry name" value="TetR_N"/>
    <property type="match status" value="1"/>
</dbReference>
<evidence type="ECO:0000256" key="1">
    <source>
        <dbReference type="ARBA" id="ARBA00023015"/>
    </source>
</evidence>
<keyword evidence="3" id="KW-0804">Transcription</keyword>
<dbReference type="GO" id="GO:0003700">
    <property type="term" value="F:DNA-binding transcription factor activity"/>
    <property type="evidence" value="ECO:0007669"/>
    <property type="project" value="TreeGrafter"/>
</dbReference>
<evidence type="ECO:0000256" key="2">
    <source>
        <dbReference type="ARBA" id="ARBA00023125"/>
    </source>
</evidence>
<dbReference type="PROSITE" id="PS50977">
    <property type="entry name" value="HTH_TETR_2"/>
    <property type="match status" value="1"/>
</dbReference>
<dbReference type="PROSITE" id="PS01081">
    <property type="entry name" value="HTH_TETR_1"/>
    <property type="match status" value="1"/>
</dbReference>
<evidence type="ECO:0000256" key="3">
    <source>
        <dbReference type="ARBA" id="ARBA00023163"/>
    </source>
</evidence>